<dbReference type="RefSeq" id="WP_105217642.1">
    <property type="nucleotide sequence ID" value="NZ_CP027062.1"/>
</dbReference>
<gene>
    <name evidence="2" type="ORF">C5O00_10310</name>
</gene>
<evidence type="ECO:0000259" key="1">
    <source>
        <dbReference type="PROSITE" id="PS51186"/>
    </source>
</evidence>
<organism evidence="2 3">
    <name type="scientific">Pukyongia salina</name>
    <dbReference type="NCBI Taxonomy" id="2094025"/>
    <lineage>
        <taxon>Bacteria</taxon>
        <taxon>Pseudomonadati</taxon>
        <taxon>Bacteroidota</taxon>
        <taxon>Flavobacteriia</taxon>
        <taxon>Flavobacteriales</taxon>
        <taxon>Flavobacteriaceae</taxon>
        <taxon>Pukyongia</taxon>
    </lineage>
</organism>
<dbReference type="SUPFAM" id="SSF55729">
    <property type="entry name" value="Acyl-CoA N-acyltransferases (Nat)"/>
    <property type="match status" value="1"/>
</dbReference>
<dbReference type="EMBL" id="CP027062">
    <property type="protein sequence ID" value="AVI52403.1"/>
    <property type="molecule type" value="Genomic_DNA"/>
</dbReference>
<dbReference type="KEGG" id="aue:C5O00_10310"/>
<keyword evidence="3" id="KW-1185">Reference proteome</keyword>
<protein>
    <submittedName>
        <fullName evidence="2">GNAT family N-acetyltransferase</fullName>
    </submittedName>
</protein>
<dbReference type="PROSITE" id="PS51186">
    <property type="entry name" value="GNAT"/>
    <property type="match status" value="1"/>
</dbReference>
<dbReference type="PANTHER" id="PTHR43415:SF3">
    <property type="entry name" value="GNAT-FAMILY ACETYLTRANSFERASE"/>
    <property type="match status" value="1"/>
</dbReference>
<evidence type="ECO:0000313" key="3">
    <source>
        <dbReference type="Proteomes" id="UP000238442"/>
    </source>
</evidence>
<dbReference type="InterPro" id="IPR016181">
    <property type="entry name" value="Acyl_CoA_acyltransferase"/>
</dbReference>
<sequence>MKTLQGEIILLRALEHSDLDFLYKLENDESVWEVSNTSTPYSKYVLKQYLDNAHRDIYDVKQLRLVICTSTDKKAIGFVDLFDFEPKHRRVGVGIVIFSETDRNKGYASEALQLISKYAFTHLKVHQLYANISEDNNVSIQLFEKLGYTLSGTKKDWLTAAKGFKSELLYQLIHEEES</sequence>
<reference evidence="2 3" key="1">
    <citation type="submission" date="2018-02" db="EMBL/GenBank/DDBJ databases">
        <title>Genomic analysis of the strain RR4-38 isolated from a seawater recirculating aquaculture system.</title>
        <authorList>
            <person name="Kim Y.-S."/>
            <person name="Jang Y.H."/>
            <person name="Kim K.-H."/>
        </authorList>
    </citation>
    <scope>NUCLEOTIDE SEQUENCE [LARGE SCALE GENOMIC DNA]</scope>
    <source>
        <strain evidence="2 3">RR4-38</strain>
    </source>
</reference>
<accession>A0A2S0I149</accession>
<dbReference type="Proteomes" id="UP000238442">
    <property type="component" value="Chromosome"/>
</dbReference>
<dbReference type="OrthoDB" id="893030at2"/>
<evidence type="ECO:0000313" key="2">
    <source>
        <dbReference type="EMBL" id="AVI52403.1"/>
    </source>
</evidence>
<dbReference type="AlphaFoldDB" id="A0A2S0I149"/>
<dbReference type="Gene3D" id="3.40.630.30">
    <property type="match status" value="1"/>
</dbReference>
<feature type="domain" description="N-acetyltransferase" evidence="1">
    <location>
        <begin position="9"/>
        <end position="175"/>
    </location>
</feature>
<proteinExistence type="predicted"/>
<name>A0A2S0I149_9FLAO</name>
<keyword evidence="2" id="KW-0808">Transferase</keyword>
<dbReference type="InterPro" id="IPR000182">
    <property type="entry name" value="GNAT_dom"/>
</dbReference>
<dbReference type="GO" id="GO:0016747">
    <property type="term" value="F:acyltransferase activity, transferring groups other than amino-acyl groups"/>
    <property type="evidence" value="ECO:0007669"/>
    <property type="project" value="InterPro"/>
</dbReference>
<dbReference type="Pfam" id="PF13302">
    <property type="entry name" value="Acetyltransf_3"/>
    <property type="match status" value="1"/>
</dbReference>
<dbReference type="PANTHER" id="PTHR43415">
    <property type="entry name" value="SPERMIDINE N(1)-ACETYLTRANSFERASE"/>
    <property type="match status" value="1"/>
</dbReference>